<protein>
    <submittedName>
        <fullName evidence="1">Uncharacterized protein</fullName>
    </submittedName>
</protein>
<organism evidence="1">
    <name type="scientific">marine metagenome</name>
    <dbReference type="NCBI Taxonomy" id="408172"/>
    <lineage>
        <taxon>unclassified sequences</taxon>
        <taxon>metagenomes</taxon>
        <taxon>ecological metagenomes</taxon>
    </lineage>
</organism>
<accession>A0A382WKH7</accession>
<evidence type="ECO:0000313" key="1">
    <source>
        <dbReference type="EMBL" id="SVD59169.1"/>
    </source>
</evidence>
<gene>
    <name evidence="1" type="ORF">METZ01_LOCUS412023</name>
</gene>
<dbReference type="EMBL" id="UINC01160491">
    <property type="protein sequence ID" value="SVD59169.1"/>
    <property type="molecule type" value="Genomic_DNA"/>
</dbReference>
<sequence length="23" mass="2654">MLCLDNIKLLRKSVLCQDFSTNV</sequence>
<proteinExistence type="predicted"/>
<reference evidence="1" key="1">
    <citation type="submission" date="2018-05" db="EMBL/GenBank/DDBJ databases">
        <authorList>
            <person name="Lanie J.A."/>
            <person name="Ng W.-L."/>
            <person name="Kazmierczak K.M."/>
            <person name="Andrzejewski T.M."/>
            <person name="Davidsen T.M."/>
            <person name="Wayne K.J."/>
            <person name="Tettelin H."/>
            <person name="Glass J.I."/>
            <person name="Rusch D."/>
            <person name="Podicherti R."/>
            <person name="Tsui H.-C.T."/>
            <person name="Winkler M.E."/>
        </authorList>
    </citation>
    <scope>NUCLEOTIDE SEQUENCE</scope>
</reference>
<name>A0A382WKH7_9ZZZZ</name>
<dbReference type="AlphaFoldDB" id="A0A382WKH7"/>